<evidence type="ECO:0000256" key="1">
    <source>
        <dbReference type="SAM" id="MobiDB-lite"/>
    </source>
</evidence>
<accession>A0A7S1PFS6</accession>
<sequence length="213" mass="24930">MNQNTDLCFFSHFYLMENFVVMSLELDDRLGHTFVTFTLSLIHTVALAGGIGNHAGLISLARKYTKDFSERFVPSARDILDRIPERIKEVNPIQYDYLKESVEQAEKFVTHSKILQFKKKNKKDNEEDDDVFEEFDFDEDGLLDPTEEPEPEQPKKKMKLKDKLKKNVKTKANTAKRRLQPGEVIRDIEDLRRNIDDSMRFLAVVSQPDFERK</sequence>
<dbReference type="AlphaFoldDB" id="A0A7S1PFS6"/>
<evidence type="ECO:0000313" key="2">
    <source>
        <dbReference type="EMBL" id="CAD9081216.1"/>
    </source>
</evidence>
<dbReference type="EMBL" id="HBGD01005379">
    <property type="protein sequence ID" value="CAD9081216.1"/>
    <property type="molecule type" value="Transcribed_RNA"/>
</dbReference>
<name>A0A7S1PFS6_9EUKA</name>
<gene>
    <name evidence="2" type="ORF">PCOS0759_LOCUS4456</name>
</gene>
<feature type="compositionally biased region" description="Acidic residues" evidence="1">
    <location>
        <begin position="140"/>
        <end position="151"/>
    </location>
</feature>
<feature type="compositionally biased region" description="Basic residues" evidence="1">
    <location>
        <begin position="156"/>
        <end position="179"/>
    </location>
</feature>
<feature type="region of interest" description="Disordered" evidence="1">
    <location>
        <begin position="140"/>
        <end position="179"/>
    </location>
</feature>
<proteinExistence type="predicted"/>
<reference evidence="2" key="1">
    <citation type="submission" date="2021-01" db="EMBL/GenBank/DDBJ databases">
        <authorList>
            <person name="Corre E."/>
            <person name="Pelletier E."/>
            <person name="Niang G."/>
            <person name="Scheremetjew M."/>
            <person name="Finn R."/>
            <person name="Kale V."/>
            <person name="Holt S."/>
            <person name="Cochrane G."/>
            <person name="Meng A."/>
            <person name="Brown T."/>
            <person name="Cohen L."/>
        </authorList>
    </citation>
    <scope>NUCLEOTIDE SEQUENCE</scope>
    <source>
        <strain evidence="2">WS</strain>
    </source>
</reference>
<organism evidence="2">
    <name type="scientific">Percolomonas cosmopolitus</name>
    <dbReference type="NCBI Taxonomy" id="63605"/>
    <lineage>
        <taxon>Eukaryota</taxon>
        <taxon>Discoba</taxon>
        <taxon>Heterolobosea</taxon>
        <taxon>Tetramitia</taxon>
        <taxon>Eutetramitia</taxon>
        <taxon>Percolomonadidae</taxon>
        <taxon>Percolomonas</taxon>
    </lineage>
</organism>
<protein>
    <submittedName>
        <fullName evidence="2">Uncharacterized protein</fullName>
    </submittedName>
</protein>